<sequence>MIRYAWHKSRYSGASGDCVEVSEGPEKVKVRDSQHRERGHLSFGSAEWRVFLDALKDGGL</sequence>
<keyword evidence="3" id="KW-1185">Reference proteome</keyword>
<dbReference type="Proteomes" id="UP001500908">
    <property type="component" value="Unassembled WGS sequence"/>
</dbReference>
<dbReference type="RefSeq" id="WP_344974620.1">
    <property type="nucleotide sequence ID" value="NZ_BAABDD010000025.1"/>
</dbReference>
<dbReference type="EMBL" id="BAABDD010000025">
    <property type="protein sequence ID" value="GAA3757578.1"/>
    <property type="molecule type" value="Genomic_DNA"/>
</dbReference>
<protein>
    <recommendedName>
        <fullName evidence="1">DUF397 domain-containing protein</fullName>
    </recommendedName>
</protein>
<feature type="domain" description="DUF397" evidence="1">
    <location>
        <begin position="5"/>
        <end position="56"/>
    </location>
</feature>
<dbReference type="Pfam" id="PF04149">
    <property type="entry name" value="DUF397"/>
    <property type="match status" value="1"/>
</dbReference>
<comment type="caution">
    <text evidence="2">The sequence shown here is derived from an EMBL/GenBank/DDBJ whole genome shotgun (WGS) entry which is preliminary data.</text>
</comment>
<reference evidence="3" key="1">
    <citation type="journal article" date="2019" name="Int. J. Syst. Evol. Microbiol.">
        <title>The Global Catalogue of Microorganisms (GCM) 10K type strain sequencing project: providing services to taxonomists for standard genome sequencing and annotation.</title>
        <authorList>
            <consortium name="The Broad Institute Genomics Platform"/>
            <consortium name="The Broad Institute Genome Sequencing Center for Infectious Disease"/>
            <person name="Wu L."/>
            <person name="Ma J."/>
        </authorList>
    </citation>
    <scope>NUCLEOTIDE SEQUENCE [LARGE SCALE GENOMIC DNA]</scope>
    <source>
        <strain evidence="3">JCM 17137</strain>
    </source>
</reference>
<evidence type="ECO:0000259" key="1">
    <source>
        <dbReference type="Pfam" id="PF04149"/>
    </source>
</evidence>
<accession>A0ABP7G6E8</accession>
<proteinExistence type="predicted"/>
<dbReference type="InterPro" id="IPR007278">
    <property type="entry name" value="DUF397"/>
</dbReference>
<gene>
    <name evidence="2" type="ORF">GCM10022402_39790</name>
</gene>
<evidence type="ECO:0000313" key="3">
    <source>
        <dbReference type="Proteomes" id="UP001500908"/>
    </source>
</evidence>
<evidence type="ECO:0000313" key="2">
    <source>
        <dbReference type="EMBL" id="GAA3757578.1"/>
    </source>
</evidence>
<name>A0ABP7G6E8_9ACTN</name>
<organism evidence="2 3">
    <name type="scientific">Salinactinospora qingdaonensis</name>
    <dbReference type="NCBI Taxonomy" id="702744"/>
    <lineage>
        <taxon>Bacteria</taxon>
        <taxon>Bacillati</taxon>
        <taxon>Actinomycetota</taxon>
        <taxon>Actinomycetes</taxon>
        <taxon>Streptosporangiales</taxon>
        <taxon>Nocardiopsidaceae</taxon>
        <taxon>Salinactinospora</taxon>
    </lineage>
</organism>